<organism evidence="2 3">
    <name type="scientific">Methylophaga lonarensis MPL</name>
    <dbReference type="NCBI Taxonomy" id="1286106"/>
    <lineage>
        <taxon>Bacteria</taxon>
        <taxon>Pseudomonadati</taxon>
        <taxon>Pseudomonadota</taxon>
        <taxon>Gammaproteobacteria</taxon>
        <taxon>Thiotrichales</taxon>
        <taxon>Piscirickettsiaceae</taxon>
        <taxon>Methylophaga</taxon>
    </lineage>
</organism>
<feature type="transmembrane region" description="Helical" evidence="1">
    <location>
        <begin position="104"/>
        <end position="124"/>
    </location>
</feature>
<keyword evidence="1" id="KW-0812">Transmembrane</keyword>
<reference evidence="2 3" key="1">
    <citation type="journal article" date="2013" name="Genome Announc.">
        <title>Draft Genome Sequence of Methylophaga lonarensis MPLT, a Haloalkaliphilic (Non-Methane-Utilizing) Methylotroph.</title>
        <authorList>
            <person name="Shetty S.A."/>
            <person name="Marathe N.P."/>
            <person name="Munot H."/>
            <person name="Antony C.P."/>
            <person name="Dhotre D.P."/>
            <person name="Murrell J.C."/>
            <person name="Shouche Y.S."/>
        </authorList>
    </citation>
    <scope>NUCLEOTIDE SEQUENCE [LARGE SCALE GENOMIC DNA]</scope>
    <source>
        <strain evidence="2 3">MPL</strain>
    </source>
</reference>
<evidence type="ECO:0008006" key="4">
    <source>
        <dbReference type="Google" id="ProtNLM"/>
    </source>
</evidence>
<proteinExistence type="predicted"/>
<feature type="transmembrane region" description="Helical" evidence="1">
    <location>
        <begin position="268"/>
        <end position="290"/>
    </location>
</feature>
<dbReference type="eggNOG" id="ENOG50329TX">
    <property type="taxonomic scope" value="Bacteria"/>
</dbReference>
<feature type="transmembrane region" description="Helical" evidence="1">
    <location>
        <begin position="211"/>
        <end position="233"/>
    </location>
</feature>
<feature type="transmembrane region" description="Helical" evidence="1">
    <location>
        <begin position="165"/>
        <end position="184"/>
    </location>
</feature>
<feature type="transmembrane region" description="Helical" evidence="1">
    <location>
        <begin position="55"/>
        <end position="83"/>
    </location>
</feature>
<dbReference type="OrthoDB" id="5659946at2"/>
<dbReference type="RefSeq" id="WP_009726110.1">
    <property type="nucleotide sequence ID" value="NZ_APHR01000027.1"/>
</dbReference>
<gene>
    <name evidence="2" type="ORF">MPL1_05524</name>
</gene>
<dbReference type="STRING" id="1286106.MPL1_05524"/>
<dbReference type="EMBL" id="APHR01000027">
    <property type="protein sequence ID" value="EMR13322.1"/>
    <property type="molecule type" value="Genomic_DNA"/>
</dbReference>
<keyword evidence="1" id="KW-1133">Transmembrane helix</keyword>
<protein>
    <recommendedName>
        <fullName evidence="4">DUF2232 domain-containing protein</fullName>
    </recommendedName>
</protein>
<comment type="caution">
    <text evidence="2">The sequence shown here is derived from an EMBL/GenBank/DDBJ whole genome shotgun (WGS) entry which is preliminary data.</text>
</comment>
<evidence type="ECO:0000256" key="1">
    <source>
        <dbReference type="SAM" id="Phobius"/>
    </source>
</evidence>
<feature type="transmembrane region" description="Helical" evidence="1">
    <location>
        <begin position="239"/>
        <end position="256"/>
    </location>
</feature>
<dbReference type="PATRIC" id="fig|1286106.3.peg.1108"/>
<accession>M7P1J8</accession>
<sequence>MLRSMAGFAMKGLWQSAFVVALLSLGALLLPPLSYLASGVIVLATLRIGPVEGAKVLAAALLVAIIAASLILGQYSLALIMFVTSWLPVYGITLVLGYSRSMTLSLLASAGLGIAVVLAIHLFIAEPAAWWFGMLTPLMELLQGTDGWQLDQAQTQALFSEIAKLMTGLMAAAVMLNVVIGLLIGRAWQASLYDPGAFGNEFCQIRLGKPAALLTTALLLLTLLSLPAGLQFIVDCLPVMLVVFALQGIAIAHALVRQRNKSKFWLIAMYVMLVFMLPQMVLLLAMLGVIEQWVNFRKHSSENNAE</sequence>
<name>M7P1J8_9GAMM</name>
<keyword evidence="3" id="KW-1185">Reference proteome</keyword>
<evidence type="ECO:0000313" key="2">
    <source>
        <dbReference type="EMBL" id="EMR13322.1"/>
    </source>
</evidence>
<dbReference type="Proteomes" id="UP000012019">
    <property type="component" value="Unassembled WGS sequence"/>
</dbReference>
<evidence type="ECO:0000313" key="3">
    <source>
        <dbReference type="Proteomes" id="UP000012019"/>
    </source>
</evidence>
<dbReference type="AlphaFoldDB" id="M7P1J8"/>
<keyword evidence="1" id="KW-0472">Membrane</keyword>